<dbReference type="PROSITE" id="PS50883">
    <property type="entry name" value="EAL"/>
    <property type="match status" value="1"/>
</dbReference>
<dbReference type="SMART" id="SM00052">
    <property type="entry name" value="EAL"/>
    <property type="match status" value="1"/>
</dbReference>
<protein>
    <submittedName>
        <fullName evidence="2">EAL domain-containing protein</fullName>
    </submittedName>
</protein>
<dbReference type="EMBL" id="JACFYF010000007">
    <property type="protein sequence ID" value="MBA5763263.1"/>
    <property type="molecule type" value="Genomic_DNA"/>
</dbReference>
<dbReference type="Proteomes" id="UP000571701">
    <property type="component" value="Unassembled WGS sequence"/>
</dbReference>
<dbReference type="Gene3D" id="3.20.20.450">
    <property type="entry name" value="EAL domain"/>
    <property type="match status" value="1"/>
</dbReference>
<dbReference type="InterPro" id="IPR050706">
    <property type="entry name" value="Cyclic-di-GMP_PDE-like"/>
</dbReference>
<dbReference type="CDD" id="cd01948">
    <property type="entry name" value="EAL"/>
    <property type="match status" value="1"/>
</dbReference>
<proteinExistence type="predicted"/>
<comment type="caution">
    <text evidence="2">The sequence shown here is derived from an EMBL/GenBank/DDBJ whole genome shotgun (WGS) entry which is preliminary data.</text>
</comment>
<dbReference type="RefSeq" id="WP_182109276.1">
    <property type="nucleotide sequence ID" value="NZ_JACFYF010000007.1"/>
</dbReference>
<accession>A0A7W2FS39</accession>
<gene>
    <name evidence="2" type="ORF">H2O73_12945</name>
</gene>
<evidence type="ECO:0000313" key="2">
    <source>
        <dbReference type="EMBL" id="MBA5763263.1"/>
    </source>
</evidence>
<sequence>MLLSSHDQLQQCVFLTDDKQHVAKYKELCLTSVYQPIFDRYSQAIGLEALVRISTDDNQIIRPDLFFGSDLVSLSDKINVERLSRVIHIRNFSRSPYRDLHLFLNVLPSSGEFYAFEDMRINLLSKRLNQLNLSATQLVMEVVELDARNEQCLQKAMHRLSTRGFQIAIDDYGMQASNSKRVELLKPNVIKIDRSLLLEYMEGRCKALLNGIVLARKIGAKVVVEGIETEQQYQAMLALDVDLFQGYYLAIPKPLEMVEITTLHNSKRSIN</sequence>
<dbReference type="GO" id="GO:0071111">
    <property type="term" value="F:cyclic-guanylate-specific phosphodiesterase activity"/>
    <property type="evidence" value="ECO:0007669"/>
    <property type="project" value="InterPro"/>
</dbReference>
<dbReference type="InterPro" id="IPR001633">
    <property type="entry name" value="EAL_dom"/>
</dbReference>
<organism evidence="2 3">
    <name type="scientific">Vibrio marinisediminis</name>
    <dbReference type="NCBI Taxonomy" id="2758441"/>
    <lineage>
        <taxon>Bacteria</taxon>
        <taxon>Pseudomonadati</taxon>
        <taxon>Pseudomonadota</taxon>
        <taxon>Gammaproteobacteria</taxon>
        <taxon>Vibrionales</taxon>
        <taxon>Vibrionaceae</taxon>
        <taxon>Vibrio</taxon>
    </lineage>
</organism>
<dbReference type="PANTHER" id="PTHR33121">
    <property type="entry name" value="CYCLIC DI-GMP PHOSPHODIESTERASE PDEF"/>
    <property type="match status" value="1"/>
</dbReference>
<evidence type="ECO:0000313" key="3">
    <source>
        <dbReference type="Proteomes" id="UP000571701"/>
    </source>
</evidence>
<name>A0A7W2FS39_9VIBR</name>
<evidence type="ECO:0000259" key="1">
    <source>
        <dbReference type="PROSITE" id="PS50883"/>
    </source>
</evidence>
<dbReference type="SUPFAM" id="SSF141868">
    <property type="entry name" value="EAL domain-like"/>
    <property type="match status" value="1"/>
</dbReference>
<keyword evidence="3" id="KW-1185">Reference proteome</keyword>
<dbReference type="PANTHER" id="PTHR33121:SF76">
    <property type="entry name" value="SIGNALING PROTEIN"/>
    <property type="match status" value="1"/>
</dbReference>
<dbReference type="InterPro" id="IPR035919">
    <property type="entry name" value="EAL_sf"/>
</dbReference>
<feature type="domain" description="EAL" evidence="1">
    <location>
        <begin position="11"/>
        <end position="266"/>
    </location>
</feature>
<dbReference type="Pfam" id="PF00563">
    <property type="entry name" value="EAL"/>
    <property type="match status" value="1"/>
</dbReference>
<reference evidence="2 3" key="1">
    <citation type="submission" date="2020-07" db="EMBL/GenBank/DDBJ databases">
        <title>Vibrio marinisediminis sp. nov., isolated from marine sediment.</title>
        <authorList>
            <person name="Ji X."/>
        </authorList>
    </citation>
    <scope>NUCLEOTIDE SEQUENCE [LARGE SCALE GENOMIC DNA]</scope>
    <source>
        <strain evidence="2 3">404</strain>
    </source>
</reference>
<dbReference type="AlphaFoldDB" id="A0A7W2FS39"/>